<name>A0AAV5VQ63_9BILA</name>
<feature type="transmembrane region" description="Helical" evidence="1">
    <location>
        <begin position="94"/>
        <end position="112"/>
    </location>
</feature>
<evidence type="ECO:0000313" key="3">
    <source>
        <dbReference type="Proteomes" id="UP001432322"/>
    </source>
</evidence>
<keyword evidence="1" id="KW-0812">Transmembrane</keyword>
<dbReference type="EMBL" id="BTSY01000003">
    <property type="protein sequence ID" value="GMT20115.1"/>
    <property type="molecule type" value="Genomic_DNA"/>
</dbReference>
<feature type="transmembrane region" description="Helical" evidence="1">
    <location>
        <begin position="334"/>
        <end position="354"/>
    </location>
</feature>
<feature type="non-terminal residue" evidence="2">
    <location>
        <position position="1"/>
    </location>
</feature>
<evidence type="ECO:0000256" key="1">
    <source>
        <dbReference type="SAM" id="Phobius"/>
    </source>
</evidence>
<sequence>SGEYPYYYKTGSGRPRGIYFDLWEQVAKETGLKLEVAVETGTFGSYSRDPETGRFGGLLDMIDDDYQIFEEVRRVASTSILKRMQHFMLSTPEWTAVFGLLVFIAALVSEMRCGRPKGARTWSLFFLSVCAGLTFLLTGAVYSGLFTDRAVYKEPTKPKTINTLVNDLRSGFGTLILESRDEFKEEEVRDFFGTENPSTDVFKGIDDVQAIVDMLCSNPNTAFFDFNFKLAFQFSRTLLNIWCELEPISNIDYAKIPPESSIHFLEVGYESPKLHMYSRNMSYISERVNFLVLGLYSTEKFSSFWFRRHTGRNQYADASVQSKFTTPQATYSRYQVLVEVFGVLYGIIGGVFIGEVRR</sequence>
<proteinExistence type="predicted"/>
<accession>A0AAV5VQ63</accession>
<keyword evidence="1" id="KW-0472">Membrane</keyword>
<dbReference type="SUPFAM" id="SSF53850">
    <property type="entry name" value="Periplasmic binding protein-like II"/>
    <property type="match status" value="1"/>
</dbReference>
<keyword evidence="1" id="KW-1133">Transmembrane helix</keyword>
<dbReference type="AlphaFoldDB" id="A0AAV5VQ63"/>
<evidence type="ECO:0000313" key="2">
    <source>
        <dbReference type="EMBL" id="GMT20115.1"/>
    </source>
</evidence>
<reference evidence="2" key="1">
    <citation type="submission" date="2023-10" db="EMBL/GenBank/DDBJ databases">
        <title>Genome assembly of Pristionchus species.</title>
        <authorList>
            <person name="Yoshida K."/>
            <person name="Sommer R.J."/>
        </authorList>
    </citation>
    <scope>NUCLEOTIDE SEQUENCE</scope>
    <source>
        <strain evidence="2">RS5133</strain>
    </source>
</reference>
<gene>
    <name evidence="2" type="ORF">PFISCL1PPCAC_11412</name>
</gene>
<feature type="non-terminal residue" evidence="2">
    <location>
        <position position="358"/>
    </location>
</feature>
<evidence type="ECO:0008006" key="4">
    <source>
        <dbReference type="Google" id="ProtNLM"/>
    </source>
</evidence>
<feature type="transmembrane region" description="Helical" evidence="1">
    <location>
        <begin position="124"/>
        <end position="145"/>
    </location>
</feature>
<comment type="caution">
    <text evidence="2">The sequence shown here is derived from an EMBL/GenBank/DDBJ whole genome shotgun (WGS) entry which is preliminary data.</text>
</comment>
<dbReference type="Proteomes" id="UP001432322">
    <property type="component" value="Unassembled WGS sequence"/>
</dbReference>
<organism evidence="2 3">
    <name type="scientific">Pristionchus fissidentatus</name>
    <dbReference type="NCBI Taxonomy" id="1538716"/>
    <lineage>
        <taxon>Eukaryota</taxon>
        <taxon>Metazoa</taxon>
        <taxon>Ecdysozoa</taxon>
        <taxon>Nematoda</taxon>
        <taxon>Chromadorea</taxon>
        <taxon>Rhabditida</taxon>
        <taxon>Rhabditina</taxon>
        <taxon>Diplogasteromorpha</taxon>
        <taxon>Diplogasteroidea</taxon>
        <taxon>Neodiplogasteridae</taxon>
        <taxon>Pristionchus</taxon>
    </lineage>
</organism>
<keyword evidence="3" id="KW-1185">Reference proteome</keyword>
<protein>
    <recommendedName>
        <fullName evidence="4">Ionotropic receptor</fullName>
    </recommendedName>
</protein>